<dbReference type="eggNOG" id="COG4214">
    <property type="taxonomic scope" value="Bacteria"/>
</dbReference>
<keyword evidence="7 11" id="KW-1133">Transmembrane helix</keyword>
<dbReference type="Proteomes" id="UP000003860">
    <property type="component" value="Unassembled WGS sequence"/>
</dbReference>
<evidence type="ECO:0000256" key="6">
    <source>
        <dbReference type="ARBA" id="ARBA00022692"/>
    </source>
</evidence>
<keyword evidence="6 11" id="KW-0812">Transmembrane</keyword>
<feature type="transmembrane region" description="Helical" evidence="11">
    <location>
        <begin position="122"/>
        <end position="143"/>
    </location>
</feature>
<dbReference type="STRING" id="588581.Cpap_2893"/>
<evidence type="ECO:0000256" key="3">
    <source>
        <dbReference type="ARBA" id="ARBA00022475"/>
    </source>
</evidence>
<keyword evidence="5" id="KW-0762">Sugar transport</keyword>
<protein>
    <recommendedName>
        <fullName evidence="10">Xylose transport system permease protein XylH</fullName>
    </recommendedName>
</protein>
<feature type="transmembrane region" description="Helical" evidence="11">
    <location>
        <begin position="212"/>
        <end position="231"/>
    </location>
</feature>
<feature type="transmembrane region" description="Helical" evidence="11">
    <location>
        <begin position="322"/>
        <end position="353"/>
    </location>
</feature>
<name>F1TAC9_9FIRM</name>
<feature type="transmembrane region" description="Helical" evidence="11">
    <location>
        <begin position="12"/>
        <end position="31"/>
    </location>
</feature>
<feature type="transmembrane region" description="Helical" evidence="11">
    <location>
        <begin position="95"/>
        <end position="115"/>
    </location>
</feature>
<dbReference type="CDD" id="cd06579">
    <property type="entry name" value="TM_PBP1_transp_AraH_like"/>
    <property type="match status" value="1"/>
</dbReference>
<dbReference type="InterPro" id="IPR001851">
    <property type="entry name" value="ABC_transp_permease"/>
</dbReference>
<feature type="transmembrane region" description="Helical" evidence="11">
    <location>
        <begin position="237"/>
        <end position="254"/>
    </location>
</feature>
<accession>F1TAC9</accession>
<dbReference type="NCBIfam" id="NF040906">
    <property type="entry name" value="GguB"/>
    <property type="match status" value="1"/>
</dbReference>
<feature type="transmembrane region" description="Helical" evidence="11">
    <location>
        <begin position="284"/>
        <end position="302"/>
    </location>
</feature>
<feature type="transmembrane region" description="Helical" evidence="11">
    <location>
        <begin position="71"/>
        <end position="89"/>
    </location>
</feature>
<evidence type="ECO:0000256" key="8">
    <source>
        <dbReference type="ARBA" id="ARBA00023136"/>
    </source>
</evidence>
<evidence type="ECO:0000256" key="4">
    <source>
        <dbReference type="ARBA" id="ARBA00022519"/>
    </source>
</evidence>
<evidence type="ECO:0000256" key="5">
    <source>
        <dbReference type="ARBA" id="ARBA00022597"/>
    </source>
</evidence>
<reference evidence="12" key="1">
    <citation type="submission" date="2009-07" db="EMBL/GenBank/DDBJ databases">
        <authorList>
            <consortium name="US DOE Joint Genome Institute (JGI-PGF)"/>
            <person name="Lucas S."/>
            <person name="Copeland A."/>
            <person name="Lapidus A."/>
            <person name="Glavina del Rio T."/>
            <person name="Tice H."/>
            <person name="Bruce D."/>
            <person name="Goodwin L."/>
            <person name="Pitluck S."/>
            <person name="Larimer F."/>
            <person name="Land M.L."/>
            <person name="Mouttaki H."/>
            <person name="He Z."/>
            <person name="Zhou J."/>
            <person name="Hemme C.L."/>
        </authorList>
    </citation>
    <scope>NUCLEOTIDE SEQUENCE [LARGE SCALE GENOMIC DNA]</scope>
    <source>
        <strain evidence="12">DSM 2782</strain>
    </source>
</reference>
<reference evidence="12" key="2">
    <citation type="submission" date="2011-01" db="EMBL/GenBank/DDBJ databases">
        <title>The Non-contiguous Finished genome of Clostridium papyrosolvens.</title>
        <authorList>
            <person name="Lucas S."/>
            <person name="Copeland A."/>
            <person name="Lapidus A."/>
            <person name="Cheng J.-F."/>
            <person name="Goodwin L."/>
            <person name="Pitluck S."/>
            <person name="Misra M."/>
            <person name="Chertkov O."/>
            <person name="Detter J.C."/>
            <person name="Han C."/>
            <person name="Tapia R."/>
            <person name="Land M."/>
            <person name="Hauser L."/>
            <person name="Kyrpides N."/>
            <person name="Ivanova N."/>
            <person name="Pagani I."/>
            <person name="Mouttaki H."/>
            <person name="He Z."/>
            <person name="Zhou J."/>
            <person name="Hemme C.L."/>
            <person name="Woyke T."/>
        </authorList>
    </citation>
    <scope>NUCLEOTIDE SEQUENCE [LARGE SCALE GENOMIC DNA]</scope>
    <source>
        <strain evidence="12">DSM 2782</strain>
    </source>
</reference>
<sequence length="390" mass="41847">METIKNIFKKNIRQYAMLVALVVIMAFFQIATKGVLLLPMNVSNLILQNSYVLILAVGMTLCILTGGNIDLSVGSVCAFIGGIMGIFVINMKMNVGLAVLLCLLIGFIIGVWQGFWIAYIRIPAFIVTLAGMLIFRGLTITMLKGLTLSPFPESFTNISAGYIPDLFNGFGTKLNILTLFVGVIVSIIYIYLEVKKRAERKRYDFEVTPGYLFIIQLVLVVAAIGVFTYWLAVYKGIPIILALIGILILAYSIFTMKTVPGRYLYAMGGNEKAAKLSGINTNRVLFFSYVNMAVLAALAGITFTARLNAASPQAGINFELDAIAACFIGGASAYGGIGTVVGGVIGALVMGVLNNGMSILGVGSDMQMTIKGLVLLVAVAFDVLSKSKSK</sequence>
<evidence type="ECO:0000313" key="12">
    <source>
        <dbReference type="EMBL" id="EGD48472.1"/>
    </source>
</evidence>
<comment type="function">
    <text evidence="9">Part of the binding-protein-dependent transport system for D-xylose. Probably responsible for the translocation of the substrate across the membrane.</text>
</comment>
<dbReference type="EMBL" id="ACXX02000003">
    <property type="protein sequence ID" value="EGD48472.1"/>
    <property type="molecule type" value="Genomic_DNA"/>
</dbReference>
<evidence type="ECO:0000256" key="10">
    <source>
        <dbReference type="ARBA" id="ARBA00035686"/>
    </source>
</evidence>
<keyword evidence="4" id="KW-0997">Cell inner membrane</keyword>
<keyword evidence="3" id="KW-1003">Cell membrane</keyword>
<comment type="subcellular location">
    <subcellularLocation>
        <location evidence="1">Cell membrane</location>
        <topology evidence="1">Multi-pass membrane protein</topology>
    </subcellularLocation>
</comment>
<evidence type="ECO:0000256" key="9">
    <source>
        <dbReference type="ARBA" id="ARBA00035611"/>
    </source>
</evidence>
<dbReference type="PANTHER" id="PTHR32196:SF32">
    <property type="entry name" value="XYLOSE TRANSPORT SYSTEM PERMEASE PROTEIN XYLH"/>
    <property type="match status" value="1"/>
</dbReference>
<gene>
    <name evidence="12" type="ORF">Cpap_2893</name>
</gene>
<evidence type="ECO:0000256" key="7">
    <source>
        <dbReference type="ARBA" id="ARBA00022989"/>
    </source>
</evidence>
<keyword evidence="8 11" id="KW-0472">Membrane</keyword>
<dbReference type="GO" id="GO:0005886">
    <property type="term" value="C:plasma membrane"/>
    <property type="evidence" value="ECO:0007669"/>
    <property type="project" value="UniProtKB-SubCell"/>
</dbReference>
<keyword evidence="13" id="KW-1185">Reference proteome</keyword>
<organism evidence="12 13">
    <name type="scientific">Ruminiclostridium papyrosolvens DSM 2782</name>
    <dbReference type="NCBI Taxonomy" id="588581"/>
    <lineage>
        <taxon>Bacteria</taxon>
        <taxon>Bacillati</taxon>
        <taxon>Bacillota</taxon>
        <taxon>Clostridia</taxon>
        <taxon>Eubacteriales</taxon>
        <taxon>Oscillospiraceae</taxon>
        <taxon>Ruminiclostridium</taxon>
    </lineage>
</organism>
<dbReference type="PANTHER" id="PTHR32196">
    <property type="entry name" value="ABC TRANSPORTER PERMEASE PROTEIN YPHD-RELATED-RELATED"/>
    <property type="match status" value="1"/>
</dbReference>
<evidence type="ECO:0000256" key="11">
    <source>
        <dbReference type="SAM" id="Phobius"/>
    </source>
</evidence>
<proteinExistence type="predicted"/>
<evidence type="ECO:0000256" key="2">
    <source>
        <dbReference type="ARBA" id="ARBA00022448"/>
    </source>
</evidence>
<dbReference type="OrthoDB" id="9813906at2"/>
<dbReference type="GO" id="GO:0022857">
    <property type="term" value="F:transmembrane transporter activity"/>
    <property type="evidence" value="ECO:0007669"/>
    <property type="project" value="InterPro"/>
</dbReference>
<dbReference type="RefSeq" id="WP_004617517.1">
    <property type="nucleotide sequence ID" value="NZ_ACXX02000003.1"/>
</dbReference>
<keyword evidence="2" id="KW-0813">Transport</keyword>
<evidence type="ECO:0000313" key="13">
    <source>
        <dbReference type="Proteomes" id="UP000003860"/>
    </source>
</evidence>
<evidence type="ECO:0000256" key="1">
    <source>
        <dbReference type="ARBA" id="ARBA00004651"/>
    </source>
</evidence>
<feature type="transmembrane region" description="Helical" evidence="11">
    <location>
        <begin position="174"/>
        <end position="192"/>
    </location>
</feature>
<feature type="transmembrane region" description="Helical" evidence="11">
    <location>
        <begin position="46"/>
        <end position="64"/>
    </location>
</feature>
<dbReference type="AlphaFoldDB" id="F1TAC9"/>
<dbReference type="Pfam" id="PF02653">
    <property type="entry name" value="BPD_transp_2"/>
    <property type="match status" value="1"/>
</dbReference>
<comment type="caution">
    <text evidence="12">The sequence shown here is derived from an EMBL/GenBank/DDBJ whole genome shotgun (WGS) entry which is preliminary data.</text>
</comment>